<proteinExistence type="predicted"/>
<feature type="transmembrane region" description="Helical" evidence="1">
    <location>
        <begin position="582"/>
        <end position="602"/>
    </location>
</feature>
<sequence length="606" mass="69922">MSPSKELREYYKKNYYLLADFNDTKLSTQEIYYRLRRAYTALQEAFIYMPLDTNDPLGIFSVKASEDHAYLKLKNYGYVLKASVSVDTSSAAEAKQLYTKVNTLLKDHKDLLVYAPFFFLVENSSYIRSDTQKIITLATVLLLLLYFFMLKNYRLLFHTIIAIGSSVLAAIIASAYIFGSVNIMVLAFGISITTISIDYMFHYYFHGDFATKGFIKQKRVFFGFLTTFGVFVIFSFISIRLFYELAFFSAVSLLVAYMLFSWVFSYLEIEKPKLNQSKHTFKKVNPLYLLFISFVLFGYSYTHLKFDDDLRNLDYKNEKLLALSQQFREGLMQSNYQTVLLHASTQELLLKKYEQLEKMYPDMQGIGKFLFSRGKCEARLHQLKMYDFEKVRESIRTQAKKIGFTNVFEHLYAGLENMNCDRMHTFDDMGFKIVKENSSYYTAVFIPKNETVAKMEGVEILDIAKHLSQDMQKSKQTIVKFMTVSIVFIVVMLVFVSGIHILYPLVYIVFPLSVVLFCITFFGKINIMHLFAMIILIAIGIDYGVYMHRTTTQTETRTAIKYALLSTLAGFGVLIFSHTVALHSIGLVITVGIGAIFILLWGTSDR</sequence>
<dbReference type="Gene3D" id="1.20.1640.10">
    <property type="entry name" value="Multidrug efflux transporter AcrB transmembrane domain"/>
    <property type="match status" value="2"/>
</dbReference>
<dbReference type="GO" id="GO:0005886">
    <property type="term" value="C:plasma membrane"/>
    <property type="evidence" value="ECO:0007669"/>
    <property type="project" value="TreeGrafter"/>
</dbReference>
<feature type="transmembrane region" description="Helical" evidence="1">
    <location>
        <begin position="155"/>
        <end position="177"/>
    </location>
</feature>
<dbReference type="AlphaFoldDB" id="A0A1W1C6U5"/>
<feature type="transmembrane region" description="Helical" evidence="1">
    <location>
        <begin position="221"/>
        <end position="239"/>
    </location>
</feature>
<feature type="transmembrane region" description="Helical" evidence="1">
    <location>
        <begin position="528"/>
        <end position="547"/>
    </location>
</feature>
<dbReference type="PANTHER" id="PTHR33406">
    <property type="entry name" value="MEMBRANE PROTEIN MJ1562-RELATED"/>
    <property type="match status" value="1"/>
</dbReference>
<dbReference type="InterPro" id="IPR050545">
    <property type="entry name" value="Mycobact_MmpL"/>
</dbReference>
<keyword evidence="1" id="KW-0472">Membrane</keyword>
<feature type="transmembrane region" description="Helical" evidence="1">
    <location>
        <begin position="559"/>
        <end position="576"/>
    </location>
</feature>
<accession>A0A1W1C6U5</accession>
<evidence type="ECO:0000313" key="2">
    <source>
        <dbReference type="EMBL" id="SFV61479.1"/>
    </source>
</evidence>
<protein>
    <submittedName>
        <fullName evidence="2">FIG021862: membrane protein, exporter</fullName>
    </submittedName>
</protein>
<dbReference type="PANTHER" id="PTHR33406:SF13">
    <property type="entry name" value="MEMBRANE PROTEIN YDFJ"/>
    <property type="match status" value="1"/>
</dbReference>
<gene>
    <name evidence="2" type="ORF">MNB_SV-8-1207</name>
</gene>
<feature type="transmembrane region" description="Helical" evidence="1">
    <location>
        <begin position="183"/>
        <end position="201"/>
    </location>
</feature>
<dbReference type="SUPFAM" id="SSF82866">
    <property type="entry name" value="Multidrug efflux transporter AcrB transmembrane domain"/>
    <property type="match status" value="2"/>
</dbReference>
<organism evidence="2">
    <name type="scientific">hydrothermal vent metagenome</name>
    <dbReference type="NCBI Taxonomy" id="652676"/>
    <lineage>
        <taxon>unclassified sequences</taxon>
        <taxon>metagenomes</taxon>
        <taxon>ecological metagenomes</taxon>
    </lineage>
</organism>
<keyword evidence="1" id="KW-1133">Transmembrane helix</keyword>
<feature type="transmembrane region" description="Helical" evidence="1">
    <location>
        <begin position="245"/>
        <end position="267"/>
    </location>
</feature>
<evidence type="ECO:0000256" key="1">
    <source>
        <dbReference type="SAM" id="Phobius"/>
    </source>
</evidence>
<feature type="transmembrane region" description="Helical" evidence="1">
    <location>
        <begin position="478"/>
        <end position="496"/>
    </location>
</feature>
<name>A0A1W1C6U5_9ZZZZ</name>
<dbReference type="EMBL" id="FPHD01000057">
    <property type="protein sequence ID" value="SFV61479.1"/>
    <property type="molecule type" value="Genomic_DNA"/>
</dbReference>
<keyword evidence="1" id="KW-0812">Transmembrane</keyword>
<feature type="transmembrane region" description="Helical" evidence="1">
    <location>
        <begin position="287"/>
        <end position="304"/>
    </location>
</feature>
<feature type="transmembrane region" description="Helical" evidence="1">
    <location>
        <begin position="134"/>
        <end position="150"/>
    </location>
</feature>
<reference evidence="2" key="1">
    <citation type="submission" date="2016-10" db="EMBL/GenBank/DDBJ databases">
        <authorList>
            <person name="de Groot N.N."/>
        </authorList>
    </citation>
    <scope>NUCLEOTIDE SEQUENCE</scope>
</reference>